<dbReference type="EMBL" id="KV419421">
    <property type="protein sequence ID" value="KZS90468.1"/>
    <property type="molecule type" value="Genomic_DNA"/>
</dbReference>
<evidence type="ECO:0000256" key="1">
    <source>
        <dbReference type="ARBA" id="ARBA00001974"/>
    </source>
</evidence>
<accession>A0A164RDX5</accession>
<evidence type="ECO:0000313" key="6">
    <source>
        <dbReference type="EMBL" id="KZS90468.1"/>
    </source>
</evidence>
<dbReference type="GO" id="GO:0016491">
    <property type="term" value="F:oxidoreductase activity"/>
    <property type="evidence" value="ECO:0007669"/>
    <property type="project" value="UniProtKB-KW"/>
</dbReference>
<comment type="cofactor">
    <cofactor evidence="1">
        <name>FAD</name>
        <dbReference type="ChEBI" id="CHEBI:57692"/>
    </cofactor>
</comment>
<dbReference type="STRING" id="1314777.A0A164RDX5"/>
<dbReference type="PANTHER" id="PTHR48467:SF1">
    <property type="entry name" value="GLUTAMATE SYNTHASE 1 [NADH], CHLOROPLASTIC-LIKE"/>
    <property type="match status" value="1"/>
</dbReference>
<name>A0A164RDX5_9AGAM</name>
<dbReference type="Proteomes" id="UP000076722">
    <property type="component" value="Unassembled WGS sequence"/>
</dbReference>
<evidence type="ECO:0000256" key="2">
    <source>
        <dbReference type="ARBA" id="ARBA00022630"/>
    </source>
</evidence>
<dbReference type="InterPro" id="IPR036188">
    <property type="entry name" value="FAD/NAD-bd_sf"/>
</dbReference>
<reference evidence="6 7" key="1">
    <citation type="journal article" date="2016" name="Mol. Biol. Evol.">
        <title>Comparative Genomics of Early-Diverging Mushroom-Forming Fungi Provides Insights into the Origins of Lignocellulose Decay Capabilities.</title>
        <authorList>
            <person name="Nagy L.G."/>
            <person name="Riley R."/>
            <person name="Tritt A."/>
            <person name="Adam C."/>
            <person name="Daum C."/>
            <person name="Floudas D."/>
            <person name="Sun H."/>
            <person name="Yadav J.S."/>
            <person name="Pangilinan J."/>
            <person name="Larsson K.H."/>
            <person name="Matsuura K."/>
            <person name="Barry K."/>
            <person name="Labutti K."/>
            <person name="Kuo R."/>
            <person name="Ohm R.A."/>
            <person name="Bhattacharya S.S."/>
            <person name="Shirouzu T."/>
            <person name="Yoshinaga Y."/>
            <person name="Martin F.M."/>
            <person name="Grigoriev I.V."/>
            <person name="Hibbett D.S."/>
        </authorList>
    </citation>
    <scope>NUCLEOTIDE SEQUENCE [LARGE SCALE GENOMIC DNA]</scope>
    <source>
        <strain evidence="6 7">HHB9708</strain>
    </source>
</reference>
<keyword evidence="7" id="KW-1185">Reference proteome</keyword>
<keyword evidence="2" id="KW-0285">Flavoprotein</keyword>
<dbReference type="Gene3D" id="3.50.50.60">
    <property type="entry name" value="FAD/NAD(P)-binding domain"/>
    <property type="match status" value="1"/>
</dbReference>
<dbReference type="Gene3D" id="3.40.50.720">
    <property type="entry name" value="NAD(P)-binding Rossmann-like Domain"/>
    <property type="match status" value="1"/>
</dbReference>
<dbReference type="PANTHER" id="PTHR48467">
    <property type="entry name" value="GLUTAMATE SYNTHASE 1 [NADH], CHLOROPLASTIC-LIKE"/>
    <property type="match status" value="1"/>
</dbReference>
<protein>
    <submittedName>
        <fullName evidence="6">Ferredoxin adrenodoxin reductase</fullName>
    </submittedName>
</protein>
<keyword evidence="5" id="KW-0560">Oxidoreductase</keyword>
<evidence type="ECO:0000256" key="5">
    <source>
        <dbReference type="ARBA" id="ARBA00023002"/>
    </source>
</evidence>
<evidence type="ECO:0000256" key="4">
    <source>
        <dbReference type="ARBA" id="ARBA00022857"/>
    </source>
</evidence>
<evidence type="ECO:0000313" key="7">
    <source>
        <dbReference type="Proteomes" id="UP000076722"/>
    </source>
</evidence>
<organism evidence="6 7">
    <name type="scientific">Sistotremastrum niveocremeum HHB9708</name>
    <dbReference type="NCBI Taxonomy" id="1314777"/>
    <lineage>
        <taxon>Eukaryota</taxon>
        <taxon>Fungi</taxon>
        <taxon>Dikarya</taxon>
        <taxon>Basidiomycota</taxon>
        <taxon>Agaricomycotina</taxon>
        <taxon>Agaricomycetes</taxon>
        <taxon>Sistotremastrales</taxon>
        <taxon>Sistotremastraceae</taxon>
        <taxon>Sertulicium</taxon>
        <taxon>Sertulicium niveocremeum</taxon>
    </lineage>
</organism>
<keyword evidence="4" id="KW-0521">NADP</keyword>
<evidence type="ECO:0000256" key="3">
    <source>
        <dbReference type="ARBA" id="ARBA00022827"/>
    </source>
</evidence>
<gene>
    <name evidence="6" type="ORF">SISNIDRAFT_519730</name>
</gene>
<keyword evidence="3" id="KW-0274">FAD</keyword>
<sequence>MSRPLKLAVIGGGPSAFYVASRLLSLVPQSSATPLNIHLYDKLWAPHGLVRYGVAPDHPEVKNCVHKFDGAALDPRLKFFGNVSISSKPSSLPYNINHPLSALYPYYSHILFSSGCPIPTAHPVLPFENGKCVPALSLVHWYTLHPSSLQNRLPSLKSTSHVTLIGQGNVSLDIARILLGGAGRLEKYDVPESVLQVLRESDIRHITIVGRRGPAEVKFTAKEVREMMTLEDVAFIPIEDSVLSETGNHDLSRQQKRILELLKAGSKAKPGMTKKSWSLEFFRSPHGLSFNSSGQTLSLDVTALNPTRTQAISTGVTTSLKTDLVVTSLGHTIDPSNPAPTEFYNTDLGRMRTSTAHRGRVVIPSSSIPGATSGEGSTASAEERLVKNMYASGWAATGARGVLASTLIDAHAVAESILSDHFSAFTKFQSESTSLLNPSPHLSDPPPFISSALAEGRITSYEDWKVIDAEEVRRGQVKDGKERERMDWEEVLRSGLIRRT</sequence>
<dbReference type="AlphaFoldDB" id="A0A164RDX5"/>
<dbReference type="PRINTS" id="PR00419">
    <property type="entry name" value="ADXRDTASE"/>
</dbReference>
<dbReference type="InterPro" id="IPR055275">
    <property type="entry name" value="Ferredox_Rdtase"/>
</dbReference>
<dbReference type="OrthoDB" id="333024at2759"/>
<dbReference type="SUPFAM" id="SSF51971">
    <property type="entry name" value="Nucleotide-binding domain"/>
    <property type="match status" value="1"/>
</dbReference>
<proteinExistence type="predicted"/>